<dbReference type="InterPro" id="IPR010496">
    <property type="entry name" value="AL/BT2_dom"/>
</dbReference>
<evidence type="ECO:0000256" key="2">
    <source>
        <dbReference type="ARBA" id="ARBA00022723"/>
    </source>
</evidence>
<dbReference type="PANTHER" id="PTHR33546">
    <property type="entry name" value="LARGE, MULTIFUNCTIONAL SECRETED PROTEIN-RELATED"/>
    <property type="match status" value="1"/>
</dbReference>
<dbReference type="InterPro" id="IPR037524">
    <property type="entry name" value="PA14/GLEYA"/>
</dbReference>
<protein>
    <submittedName>
        <fullName evidence="8">Cytochrome c</fullName>
    </submittedName>
</protein>
<keyword evidence="9" id="KW-1185">Reference proteome</keyword>
<dbReference type="GO" id="GO:0016787">
    <property type="term" value="F:hydrolase activity"/>
    <property type="evidence" value="ECO:0007669"/>
    <property type="project" value="InterPro"/>
</dbReference>
<evidence type="ECO:0000313" key="8">
    <source>
        <dbReference type="EMBL" id="TWU01997.1"/>
    </source>
</evidence>
<dbReference type="PROSITE" id="PS51820">
    <property type="entry name" value="PA14"/>
    <property type="match status" value="1"/>
</dbReference>
<dbReference type="InterPro" id="IPR011658">
    <property type="entry name" value="PA14_dom"/>
</dbReference>
<dbReference type="SUPFAM" id="SSF46626">
    <property type="entry name" value="Cytochrome c"/>
    <property type="match status" value="5"/>
</dbReference>
<keyword evidence="5" id="KW-0732">Signal</keyword>
<feature type="domain" description="Cytochrome c" evidence="6">
    <location>
        <begin position="433"/>
        <end position="516"/>
    </location>
</feature>
<dbReference type="Gene3D" id="2.60.120.560">
    <property type="entry name" value="Exo-inulinase, domain 1"/>
    <property type="match status" value="1"/>
</dbReference>
<sequence precursor="true">MPRFLSRLPAPVLAAFLAFWVNLFAVIDCPAAGTPDLTTAQQDDDFAIQGEYVGVDQAMQVIARGEGEFDLVIFEGGLPGAGAKPNPRRIESDRDTVEDLIDSMKLTRVERKSPTLGRPAPVGATVLFDGSQASAEQHWDGARVSEEGWLMQGTQTRQTFGDYQLHVEFQTPWAPERTGQQRGNSGIYHQARYETQVLDSFGCEGLDNEAGGIYTVSAPSVNACFPPLTWQTYDVDFTAARYDEAGKKIANARMTVRLNGIMVQNDVEVPKSTTASKLQEGPQPGPIYLQDHGDPVRFRNIWLLPRDADREARRPIVPGFERFVGTESTSTADAGALLVSNLACAACHSQGDAASGMLPDQRGPDLNRLAGRVRHDAIHAMIADPHAAKPNTTMPDPWPGADAATRKNNAAKIASYLIARGTGQIADRPVNQALIDQGEKLYHTVGCVACHASRREPSTPHSTSVPLGELHRKYTVPSLAAFLRNCNEVRPGIRMPALVGNGTDATAIAAYLTGEVTKSESTAGWVRKIYRGKWENLPNFDELEPVKIDEVGTLKIDDIRPNQHFGIVFEGNLSIEADGKYRFVLRSDDGSRLRIGDQELVNDGIHPANNREATFELKAGIQPIRVEYFDGGGQIELSLQMDDPQMGRSDISTWILTAKAGAGPLDLLPSDFQPDASLVDEGRRLFATAGCVNCHVFADATSDSNLTYPSLAPAWNQIQPGRGCLSDQVKSPAVDYQLGSTQVAAIESMMSQSPKTTADKATADTSTADTSRAIHLTLAALNCYACHVRNSIGGPEPSRDGYFTTTIPEMGWEGRLPPPLDGVADKLNDDYLTSVLKNGANARDYMGTRMPAFHDEKLKPLIAALIQLERRDEMQSTQTDLSDEEVVINGRKLCGDEGLSCIKCHSFGGDKGGGLGAIDMLMMPQRLRPSWFQRYLQDPTKYRPGTRMPNSFVDGRSAIVDINDGSPPLQIDAMWKYLSLGNAAKEPLGLNQAAIVLKAVERPRLYRNFFSDISARGIGVAYPTRVNLLWDAEQMSLARIWRNEFVDASMHWVGRGQGRQKPQGDAITTIDVAMPIISLDSDNVTDRLSATWPTQTARELGYRFVGYRLDADGNPMFGYRINESLVEDYPVANEKGFDRQLIIDAKEDLVVQLGSGKIEVSDGGYRINDEINVHVEGIELSVVNLDGKSFLRGIVPSGTKTTITQIIRW</sequence>
<evidence type="ECO:0000259" key="6">
    <source>
        <dbReference type="PROSITE" id="PS51007"/>
    </source>
</evidence>
<feature type="chain" id="PRO_5022960512" evidence="5">
    <location>
        <begin position="26"/>
        <end position="1209"/>
    </location>
</feature>
<organism evidence="8 9">
    <name type="scientific">Neorhodopirellula pilleata</name>
    <dbReference type="NCBI Taxonomy" id="2714738"/>
    <lineage>
        <taxon>Bacteria</taxon>
        <taxon>Pseudomonadati</taxon>
        <taxon>Planctomycetota</taxon>
        <taxon>Planctomycetia</taxon>
        <taxon>Pirellulales</taxon>
        <taxon>Pirellulaceae</taxon>
        <taxon>Neorhodopirellula</taxon>
    </lineage>
</organism>
<evidence type="ECO:0000256" key="3">
    <source>
        <dbReference type="ARBA" id="ARBA00023004"/>
    </source>
</evidence>
<evidence type="ECO:0000256" key="5">
    <source>
        <dbReference type="SAM" id="SignalP"/>
    </source>
</evidence>
<evidence type="ECO:0000256" key="4">
    <source>
        <dbReference type="PROSITE-ProRule" id="PRU00433"/>
    </source>
</evidence>
<dbReference type="PROSITE" id="PS51007">
    <property type="entry name" value="CYTC"/>
    <property type="match status" value="3"/>
</dbReference>
<dbReference type="PANTHER" id="PTHR33546:SF1">
    <property type="entry name" value="LARGE, MULTIFUNCTIONAL SECRETED PROTEIN"/>
    <property type="match status" value="1"/>
</dbReference>
<dbReference type="Pfam" id="PF06439">
    <property type="entry name" value="3keto-disac_hyd"/>
    <property type="match status" value="1"/>
</dbReference>
<keyword evidence="1 4" id="KW-0349">Heme</keyword>
<reference evidence="8 9" key="1">
    <citation type="submission" date="2019-02" db="EMBL/GenBank/DDBJ databases">
        <title>Deep-cultivation of Planctomycetes and their phenomic and genomic characterization uncovers novel biology.</title>
        <authorList>
            <person name="Wiegand S."/>
            <person name="Jogler M."/>
            <person name="Boedeker C."/>
            <person name="Pinto D."/>
            <person name="Vollmers J."/>
            <person name="Rivas-Marin E."/>
            <person name="Kohn T."/>
            <person name="Peeters S.H."/>
            <person name="Heuer A."/>
            <person name="Rast P."/>
            <person name="Oberbeckmann S."/>
            <person name="Bunk B."/>
            <person name="Jeske O."/>
            <person name="Meyerdierks A."/>
            <person name="Storesund J.E."/>
            <person name="Kallscheuer N."/>
            <person name="Luecker S."/>
            <person name="Lage O.M."/>
            <person name="Pohl T."/>
            <person name="Merkel B.J."/>
            <person name="Hornburger P."/>
            <person name="Mueller R.-W."/>
            <person name="Bruemmer F."/>
            <person name="Labrenz M."/>
            <person name="Spormann A.M."/>
            <person name="Op Den Camp H."/>
            <person name="Overmann J."/>
            <person name="Amann R."/>
            <person name="Jetten M.S.M."/>
            <person name="Mascher T."/>
            <person name="Medema M.H."/>
            <person name="Devos D.P."/>
            <person name="Kaster A.-K."/>
            <person name="Ovreas L."/>
            <person name="Rohde M."/>
            <person name="Galperin M.Y."/>
            <person name="Jogler C."/>
        </authorList>
    </citation>
    <scope>NUCLEOTIDE SEQUENCE [LARGE SCALE GENOMIC DNA]</scope>
    <source>
        <strain evidence="8 9">Pla100</strain>
    </source>
</reference>
<dbReference type="InterPro" id="IPR036909">
    <property type="entry name" value="Cyt_c-like_dom_sf"/>
</dbReference>
<feature type="signal peptide" evidence="5">
    <location>
        <begin position="1"/>
        <end position="25"/>
    </location>
</feature>
<dbReference type="RefSeq" id="WP_197167772.1">
    <property type="nucleotide sequence ID" value="NZ_SJPM01000002.1"/>
</dbReference>
<dbReference type="Gene3D" id="3.90.182.10">
    <property type="entry name" value="Toxin - Anthrax Protective Antigen,domain 1"/>
    <property type="match status" value="1"/>
</dbReference>
<keyword evidence="2 4" id="KW-0479">Metal-binding</keyword>
<evidence type="ECO:0000256" key="1">
    <source>
        <dbReference type="ARBA" id="ARBA00022617"/>
    </source>
</evidence>
<dbReference type="Pfam" id="PF07691">
    <property type="entry name" value="PA14"/>
    <property type="match status" value="1"/>
</dbReference>
<feature type="domain" description="Cytochrome c" evidence="6">
    <location>
        <begin position="330"/>
        <end position="421"/>
    </location>
</feature>
<keyword evidence="3 4" id="KW-0408">Iron</keyword>
<dbReference type="SUPFAM" id="SSF56988">
    <property type="entry name" value="Anthrax protective antigen"/>
    <property type="match status" value="1"/>
</dbReference>
<dbReference type="GO" id="GO:0046872">
    <property type="term" value="F:metal ion binding"/>
    <property type="evidence" value="ECO:0007669"/>
    <property type="project" value="UniProtKB-KW"/>
</dbReference>
<feature type="domain" description="PA14" evidence="7">
    <location>
        <begin position="520"/>
        <end position="659"/>
    </location>
</feature>
<dbReference type="SMART" id="SM00758">
    <property type="entry name" value="PA14"/>
    <property type="match status" value="1"/>
</dbReference>
<gene>
    <name evidence="8" type="ORF">Pla100_17330</name>
</gene>
<dbReference type="AlphaFoldDB" id="A0A5C6AR69"/>
<dbReference type="GO" id="GO:0020037">
    <property type="term" value="F:heme binding"/>
    <property type="evidence" value="ECO:0007669"/>
    <property type="project" value="InterPro"/>
</dbReference>
<evidence type="ECO:0000313" key="9">
    <source>
        <dbReference type="Proteomes" id="UP000316213"/>
    </source>
</evidence>
<dbReference type="EMBL" id="SJPM01000002">
    <property type="protein sequence ID" value="TWU01997.1"/>
    <property type="molecule type" value="Genomic_DNA"/>
</dbReference>
<dbReference type="Proteomes" id="UP000316213">
    <property type="component" value="Unassembled WGS sequence"/>
</dbReference>
<feature type="domain" description="Cytochrome c" evidence="6">
    <location>
        <begin position="677"/>
        <end position="873"/>
    </location>
</feature>
<dbReference type="InterPro" id="IPR009056">
    <property type="entry name" value="Cyt_c-like_dom"/>
</dbReference>
<dbReference type="Gene3D" id="1.10.760.10">
    <property type="entry name" value="Cytochrome c-like domain"/>
    <property type="match status" value="4"/>
</dbReference>
<comment type="caution">
    <text evidence="8">The sequence shown here is derived from an EMBL/GenBank/DDBJ whole genome shotgun (WGS) entry which is preliminary data.</text>
</comment>
<evidence type="ECO:0000259" key="7">
    <source>
        <dbReference type="PROSITE" id="PS51820"/>
    </source>
</evidence>
<name>A0A5C6AR69_9BACT</name>
<proteinExistence type="predicted"/>
<accession>A0A5C6AR69</accession>
<dbReference type="GO" id="GO:0009055">
    <property type="term" value="F:electron transfer activity"/>
    <property type="evidence" value="ECO:0007669"/>
    <property type="project" value="InterPro"/>
</dbReference>